<evidence type="ECO:0000313" key="7">
    <source>
        <dbReference type="EMBL" id="AKG42860.1"/>
    </source>
</evidence>
<dbReference type="InterPro" id="IPR040999">
    <property type="entry name" value="Mak_N_cap"/>
</dbReference>
<protein>
    <submittedName>
        <fullName evidence="7">1,4-alpha-glucan branching protein</fullName>
    </submittedName>
</protein>
<feature type="region of interest" description="Disordered" evidence="5">
    <location>
        <begin position="179"/>
        <end position="223"/>
    </location>
</feature>
<dbReference type="STRING" id="408015.SXIM_14760"/>
<accession>A0A0F7FS72</accession>
<keyword evidence="8" id="KW-1185">Reference proteome</keyword>
<evidence type="ECO:0000256" key="4">
    <source>
        <dbReference type="ARBA" id="ARBA00022840"/>
    </source>
</evidence>
<dbReference type="RefSeq" id="WP_046723328.1">
    <property type="nucleotide sequence ID" value="NZ_CP009922.3"/>
</dbReference>
<dbReference type="GO" id="GO:0016301">
    <property type="term" value="F:kinase activity"/>
    <property type="evidence" value="ECO:0007669"/>
    <property type="project" value="UniProtKB-KW"/>
</dbReference>
<evidence type="ECO:0000256" key="3">
    <source>
        <dbReference type="ARBA" id="ARBA00022777"/>
    </source>
</evidence>
<reference evidence="7" key="1">
    <citation type="submission" date="2019-08" db="EMBL/GenBank/DDBJ databases">
        <title>Complete genome sequence of a mangrove-derived Streptomyces xiamenensis.</title>
        <authorList>
            <person name="Xu J."/>
        </authorList>
    </citation>
    <scope>NUCLEOTIDE SEQUENCE</scope>
    <source>
        <strain evidence="7">318</strain>
    </source>
</reference>
<dbReference type="Proteomes" id="UP000034034">
    <property type="component" value="Chromosome"/>
</dbReference>
<keyword evidence="2" id="KW-0547">Nucleotide-binding</keyword>
<evidence type="ECO:0000313" key="8">
    <source>
        <dbReference type="Proteomes" id="UP000034034"/>
    </source>
</evidence>
<dbReference type="AlphaFoldDB" id="A0A0F7FS72"/>
<keyword evidence="4" id="KW-0067">ATP-binding</keyword>
<evidence type="ECO:0000259" key="6">
    <source>
        <dbReference type="Pfam" id="PF18085"/>
    </source>
</evidence>
<evidence type="ECO:0000256" key="5">
    <source>
        <dbReference type="SAM" id="MobiDB-lite"/>
    </source>
</evidence>
<evidence type="ECO:0000256" key="1">
    <source>
        <dbReference type="ARBA" id="ARBA00022679"/>
    </source>
</evidence>
<dbReference type="HOGENOM" id="CLU_108515_0_0_11"/>
<dbReference type="GO" id="GO:0005524">
    <property type="term" value="F:ATP binding"/>
    <property type="evidence" value="ECO:0007669"/>
    <property type="project" value="UniProtKB-KW"/>
</dbReference>
<gene>
    <name evidence="7" type="ORF">SXIM_14760</name>
</gene>
<sequence length="223" mass="23342">MAVIHHTTLTPTKSELLAAWLPSRPWYRGGDGEPRLIRAGGFRLDDPAGEVGVEFVIVRDTSGAEPVVYLAPLTYRGAPPAGAEHALVGTLEHGVLGRRWVYDACHDPVFAAQLPALIEGRVLAQAQSVSDTPDDDVLRVYRGTAALAGDFGSAGVTDHRDRTELTAGDGSVLRVRRVLSPGAGPGSGAPAGDAGEVEASWEQPDGGRERGVLVTVRTAPPAS</sequence>
<dbReference type="KEGG" id="sxi:SXIM_14760"/>
<dbReference type="Pfam" id="PF18085">
    <property type="entry name" value="Mak_N_cap"/>
    <property type="match status" value="1"/>
</dbReference>
<dbReference type="EMBL" id="CP009922">
    <property type="protein sequence ID" value="AKG42860.1"/>
    <property type="molecule type" value="Genomic_DNA"/>
</dbReference>
<evidence type="ECO:0000256" key="2">
    <source>
        <dbReference type="ARBA" id="ARBA00022741"/>
    </source>
</evidence>
<keyword evidence="1" id="KW-0808">Transferase</keyword>
<organism evidence="7 8">
    <name type="scientific">Streptomyces xiamenensis</name>
    <dbReference type="NCBI Taxonomy" id="408015"/>
    <lineage>
        <taxon>Bacteria</taxon>
        <taxon>Bacillati</taxon>
        <taxon>Actinomycetota</taxon>
        <taxon>Actinomycetes</taxon>
        <taxon>Kitasatosporales</taxon>
        <taxon>Streptomycetaceae</taxon>
        <taxon>Streptomyces</taxon>
    </lineage>
</organism>
<proteinExistence type="predicted"/>
<keyword evidence="3" id="KW-0418">Kinase</keyword>
<name>A0A0F7FS72_9ACTN</name>
<dbReference type="PATRIC" id="fig|408015.6.peg.1512"/>
<feature type="domain" description="Maltokinase N-terminal cap" evidence="6">
    <location>
        <begin position="20"/>
        <end position="107"/>
    </location>
</feature>